<evidence type="ECO:0000256" key="9">
    <source>
        <dbReference type="ARBA" id="ARBA00023286"/>
    </source>
</evidence>
<protein>
    <recommendedName>
        <fullName evidence="13">Ionotropic glutamate receptor C-terminal domain-containing protein</fullName>
    </recommendedName>
</protein>
<evidence type="ECO:0000256" key="3">
    <source>
        <dbReference type="ARBA" id="ARBA00022692"/>
    </source>
</evidence>
<proteinExistence type="predicted"/>
<accession>A0A267EUD8</accession>
<keyword evidence="5" id="KW-0406">Ion transport</keyword>
<dbReference type="Gene3D" id="3.40.190.10">
    <property type="entry name" value="Periplasmic binding protein-like II"/>
    <property type="match status" value="1"/>
</dbReference>
<feature type="domain" description="Ionotropic glutamate receptor C-terminal" evidence="13">
    <location>
        <begin position="412"/>
        <end position="767"/>
    </location>
</feature>
<evidence type="ECO:0000259" key="13">
    <source>
        <dbReference type="SMART" id="SM00079"/>
    </source>
</evidence>
<feature type="signal peptide" evidence="12">
    <location>
        <begin position="1"/>
        <end position="27"/>
    </location>
</feature>
<evidence type="ECO:0000256" key="6">
    <source>
        <dbReference type="ARBA" id="ARBA00023136"/>
    </source>
</evidence>
<comment type="subcellular location">
    <subcellularLocation>
        <location evidence="1">Membrane</location>
        <topology evidence="1">Multi-pass membrane protein</topology>
    </subcellularLocation>
</comment>
<evidence type="ECO:0000256" key="10">
    <source>
        <dbReference type="ARBA" id="ARBA00023303"/>
    </source>
</evidence>
<evidence type="ECO:0000313" key="15">
    <source>
        <dbReference type="Proteomes" id="UP000215902"/>
    </source>
</evidence>
<dbReference type="Pfam" id="PF00060">
    <property type="entry name" value="Lig_chan"/>
    <property type="match status" value="1"/>
</dbReference>
<keyword evidence="10" id="KW-0407">Ion channel</keyword>
<dbReference type="InterPro" id="IPR015683">
    <property type="entry name" value="Ionotropic_Glu_rcpt"/>
</dbReference>
<dbReference type="GO" id="GO:0016020">
    <property type="term" value="C:membrane"/>
    <property type="evidence" value="ECO:0007669"/>
    <property type="project" value="UniProtKB-SubCell"/>
</dbReference>
<evidence type="ECO:0000256" key="1">
    <source>
        <dbReference type="ARBA" id="ARBA00004141"/>
    </source>
</evidence>
<name>A0A267EUD8_9PLAT</name>
<keyword evidence="12" id="KW-0732">Signal</keyword>
<dbReference type="OrthoDB" id="9997229at2759"/>
<evidence type="ECO:0000256" key="12">
    <source>
        <dbReference type="SAM" id="SignalP"/>
    </source>
</evidence>
<organism evidence="14 15">
    <name type="scientific">Macrostomum lignano</name>
    <dbReference type="NCBI Taxonomy" id="282301"/>
    <lineage>
        <taxon>Eukaryota</taxon>
        <taxon>Metazoa</taxon>
        <taxon>Spiralia</taxon>
        <taxon>Lophotrochozoa</taxon>
        <taxon>Platyhelminthes</taxon>
        <taxon>Rhabditophora</taxon>
        <taxon>Macrostomorpha</taxon>
        <taxon>Macrostomida</taxon>
        <taxon>Macrostomidae</taxon>
        <taxon>Macrostomum</taxon>
    </lineage>
</organism>
<keyword evidence="2" id="KW-0813">Transport</keyword>
<keyword evidence="9" id="KW-1071">Ligand-gated ion channel</keyword>
<sequence>MDLLKSVSKLIILFAVCPAWYSSFGIADSSNATEGVRFALFWPREASALEAARMFDDIFQPWLKTACPLAARLTKDFVHFSLPKDLDGLINVTQQLAARPVVLASIMEDRPSAAGTSSWAVKVVKLATATVASSRAADSTLQVHLMSPPDGPTLAELLLRVLRVSLRLPSNHPDRALDRRLGLLLGKPFSLVDLHPVLKAFGGRVFVQSLDDRVGSSGETEAAAAAAFMALEKLERQGVRDLLVVANRRAAQRLLRLSIKTPSSRPVYRWLVFNGDMTDSSSGTQWPNPSLNVTTVEYQKPRTELLKRVLSNRTDSLLLYDQMSLWAQCLANLYCTNTSKKDTVVTGLTGDFLLSSNGSIERLNWRFDIYRGLLVEAELAGRISTDGQFNLSEPIERTGSRAEVLGDVRRRTLRVYTILEGPYVRYKNGLENRSDLPLKDRLEGFSFELCLRVLRNLGITDFAVQFQNDSIYGDVVNSQWNGLIRSIMLGHVDLACVAMNPLSSRAEVIDFTASYLSYNMSLLYTEEPPDAWEEIFLFSQPYDIYTWLGVLGATATTAVVVTALHRIRQNNVNFDLLHSLYCAFSSLCRGPRQGRLPNKPATRVLVGAFWLFSLVVLTNYAARLGAQLVLRRIQVDLSALQNLPKQTAYRYGTLGDSSFSIVFRNSSFMYMRSIYTTMATQRWLVKSASEGIENAKAGGFALIYDTPMNQYFQQQICNAHLSAYFQNYEVAFAIPQMSELRDLVSGEIVKLKAAGEVKRIYDSYFTVSPKDRPDCRTSTTWITDLVPAEPPALAPRKGALTLLNCLGIFLVNLVGCTAAVLAALMERCWSTVLYRYRQLRSAEAGNDGQQKRRRSTLHTVLTSIYSSSEA</sequence>
<reference evidence="14 15" key="1">
    <citation type="submission" date="2017-06" db="EMBL/GenBank/DDBJ databases">
        <title>A platform for efficient transgenesis in Macrostomum lignano, a flatworm model organism for stem cell research.</title>
        <authorList>
            <person name="Berezikov E."/>
        </authorList>
    </citation>
    <scope>NUCLEOTIDE SEQUENCE [LARGE SCALE GENOMIC DNA]</scope>
    <source>
        <strain evidence="14">DV1</strain>
        <tissue evidence="14">Whole organism</tissue>
    </source>
</reference>
<dbReference type="Proteomes" id="UP000215902">
    <property type="component" value="Unassembled WGS sequence"/>
</dbReference>
<comment type="caution">
    <text evidence="14">The sequence shown here is derived from an EMBL/GenBank/DDBJ whole genome shotgun (WGS) entry which is preliminary data.</text>
</comment>
<dbReference type="AlphaFoldDB" id="A0A267EUD8"/>
<feature type="transmembrane region" description="Helical" evidence="11">
    <location>
        <begin position="604"/>
        <end position="622"/>
    </location>
</feature>
<keyword evidence="7" id="KW-0675">Receptor</keyword>
<gene>
    <name evidence="14" type="ORF">BOX15_Mlig012309g1</name>
</gene>
<dbReference type="EMBL" id="NIVC01001739">
    <property type="protein sequence ID" value="PAA64584.1"/>
    <property type="molecule type" value="Genomic_DNA"/>
</dbReference>
<evidence type="ECO:0000256" key="2">
    <source>
        <dbReference type="ARBA" id="ARBA00022448"/>
    </source>
</evidence>
<feature type="transmembrane region" description="Helical" evidence="11">
    <location>
        <begin position="802"/>
        <end position="825"/>
    </location>
</feature>
<evidence type="ECO:0000256" key="5">
    <source>
        <dbReference type="ARBA" id="ARBA00023065"/>
    </source>
</evidence>
<dbReference type="Pfam" id="PF10613">
    <property type="entry name" value="Lig_chan-Glu_bd"/>
    <property type="match status" value="1"/>
</dbReference>
<evidence type="ECO:0000256" key="11">
    <source>
        <dbReference type="SAM" id="Phobius"/>
    </source>
</evidence>
<keyword evidence="6 11" id="KW-0472">Membrane</keyword>
<dbReference type="InterPro" id="IPR019594">
    <property type="entry name" value="Glu/Gly-bd"/>
</dbReference>
<keyword evidence="8" id="KW-0325">Glycoprotein</keyword>
<keyword evidence="15" id="KW-1185">Reference proteome</keyword>
<keyword evidence="4 11" id="KW-1133">Transmembrane helix</keyword>
<evidence type="ECO:0000256" key="7">
    <source>
        <dbReference type="ARBA" id="ARBA00023170"/>
    </source>
</evidence>
<dbReference type="SUPFAM" id="SSF53850">
    <property type="entry name" value="Periplasmic binding protein-like II"/>
    <property type="match status" value="1"/>
</dbReference>
<evidence type="ECO:0000256" key="4">
    <source>
        <dbReference type="ARBA" id="ARBA00022989"/>
    </source>
</evidence>
<evidence type="ECO:0000313" key="14">
    <source>
        <dbReference type="EMBL" id="PAA64584.1"/>
    </source>
</evidence>
<feature type="transmembrane region" description="Helical" evidence="11">
    <location>
        <begin position="544"/>
        <end position="564"/>
    </location>
</feature>
<feature type="chain" id="PRO_5012628041" description="Ionotropic glutamate receptor C-terminal domain-containing protein" evidence="12">
    <location>
        <begin position="28"/>
        <end position="870"/>
    </location>
</feature>
<dbReference type="Gene3D" id="1.10.287.70">
    <property type="match status" value="1"/>
</dbReference>
<dbReference type="STRING" id="282301.A0A267EUD8"/>
<dbReference type="PANTHER" id="PTHR18966">
    <property type="entry name" value="IONOTROPIC GLUTAMATE RECEPTOR"/>
    <property type="match status" value="1"/>
</dbReference>
<keyword evidence="3 11" id="KW-0812">Transmembrane</keyword>
<dbReference type="InterPro" id="IPR001320">
    <property type="entry name" value="Iontro_rcpt_C"/>
</dbReference>
<dbReference type="GO" id="GO:0015276">
    <property type="term" value="F:ligand-gated monoatomic ion channel activity"/>
    <property type="evidence" value="ECO:0007669"/>
    <property type="project" value="InterPro"/>
</dbReference>
<evidence type="ECO:0000256" key="8">
    <source>
        <dbReference type="ARBA" id="ARBA00023180"/>
    </source>
</evidence>
<dbReference type="SMART" id="SM00079">
    <property type="entry name" value="PBPe"/>
    <property type="match status" value="1"/>
</dbReference>